<dbReference type="HOGENOM" id="CLU_1746399_0_0_6"/>
<proteinExistence type="predicted"/>
<sequence length="149" mass="16223">MDNALASWSERSPCLQDDQPFTGTTSAIPGRKSEAEVHTHRTASSSSLNGNGLHWLNSLPLPEFSRRTHLLAPGTLYLTGCGLHCRQALLPRDRKTAPQSAIFRARHSTGASLCIAHSDKVTHEIHATAPVNPTAPAHDRILTLTFQPF</sequence>
<protein>
    <submittedName>
        <fullName evidence="2">Uncharacterized protein</fullName>
    </submittedName>
</protein>
<gene>
    <name evidence="2" type="ORF">CIT292_09575</name>
</gene>
<accession>D4BGC8</accession>
<reference evidence="2 3" key="1">
    <citation type="submission" date="2010-02" db="EMBL/GenBank/DDBJ databases">
        <authorList>
            <person name="Weinstock G."/>
            <person name="Sodergren E."/>
            <person name="Clifton S."/>
            <person name="Fulton L."/>
            <person name="Fulton B."/>
            <person name="Courtney L."/>
            <person name="Fronick C."/>
            <person name="Harrison M."/>
            <person name="Strong C."/>
            <person name="Farmer C."/>
            <person name="Delahaunty K."/>
            <person name="Markovic C."/>
            <person name="Hall O."/>
            <person name="Minx P."/>
            <person name="Tomlinson C."/>
            <person name="Mitreva M."/>
            <person name="Nelson J."/>
            <person name="Hou S."/>
            <person name="Wollam A."/>
            <person name="Pepin K.H."/>
            <person name="Johnson M."/>
            <person name="Bhonagiri V."/>
            <person name="Zhang X."/>
            <person name="Suruliraj S."/>
            <person name="Warren W."/>
            <person name="Chinwalla A."/>
            <person name="Mardis E.R."/>
            <person name="Wilson R.K."/>
        </authorList>
    </citation>
    <scope>NUCLEOTIDE SEQUENCE [LARGE SCALE GENOMIC DNA]</scope>
    <source>
        <strain evidence="2 3">ATCC 29220</strain>
    </source>
</reference>
<evidence type="ECO:0000256" key="1">
    <source>
        <dbReference type="SAM" id="MobiDB-lite"/>
    </source>
</evidence>
<name>D4BGC8_9ENTR</name>
<dbReference type="AlphaFoldDB" id="D4BGC8"/>
<dbReference type="EMBL" id="ABWL02000019">
    <property type="protein sequence ID" value="EFE07026.1"/>
    <property type="molecule type" value="Genomic_DNA"/>
</dbReference>
<comment type="caution">
    <text evidence="2">The sequence shown here is derived from an EMBL/GenBank/DDBJ whole genome shotgun (WGS) entry which is preliminary data.</text>
</comment>
<dbReference type="Proteomes" id="UP000003880">
    <property type="component" value="Unassembled WGS sequence"/>
</dbReference>
<evidence type="ECO:0000313" key="2">
    <source>
        <dbReference type="EMBL" id="EFE07026.1"/>
    </source>
</evidence>
<evidence type="ECO:0000313" key="3">
    <source>
        <dbReference type="Proteomes" id="UP000003880"/>
    </source>
</evidence>
<organism evidence="2 3">
    <name type="scientific">Citrobacter youngae ATCC 29220</name>
    <dbReference type="NCBI Taxonomy" id="500640"/>
    <lineage>
        <taxon>Bacteria</taxon>
        <taxon>Pseudomonadati</taxon>
        <taxon>Pseudomonadota</taxon>
        <taxon>Gammaproteobacteria</taxon>
        <taxon>Enterobacterales</taxon>
        <taxon>Enterobacteriaceae</taxon>
        <taxon>Citrobacter</taxon>
        <taxon>Citrobacter freundii complex</taxon>
    </lineage>
</organism>
<feature type="region of interest" description="Disordered" evidence="1">
    <location>
        <begin position="1"/>
        <end position="34"/>
    </location>
</feature>